<dbReference type="InterPro" id="IPR011677">
    <property type="entry name" value="TCTN1-3_dom"/>
</dbReference>
<dbReference type="Pfam" id="PF25752">
    <property type="entry name" value="DUF1619_N"/>
    <property type="match status" value="1"/>
</dbReference>
<feature type="domain" description="Tectonic-1-3 N-terminal" evidence="9">
    <location>
        <begin position="68"/>
        <end position="170"/>
    </location>
</feature>
<evidence type="ECO:0000256" key="1">
    <source>
        <dbReference type="ARBA" id="ARBA00007633"/>
    </source>
</evidence>
<evidence type="ECO:0000256" key="3">
    <source>
        <dbReference type="ARBA" id="ARBA00022729"/>
    </source>
</evidence>
<evidence type="ECO:0000256" key="5">
    <source>
        <dbReference type="ARBA" id="ARBA00023180"/>
    </source>
</evidence>
<reference evidence="11" key="1">
    <citation type="submission" date="2025-08" db="UniProtKB">
        <authorList>
            <consortium name="RefSeq"/>
        </authorList>
    </citation>
    <scope>IDENTIFICATION</scope>
</reference>
<dbReference type="Proteomes" id="UP001652642">
    <property type="component" value="Chromosome 3"/>
</dbReference>
<dbReference type="InParanoid" id="A0A6J0UF00"/>
<keyword evidence="10" id="KW-1185">Reference proteome</keyword>
<dbReference type="PANTHER" id="PTHR14611:SF4">
    <property type="entry name" value="TECTONIC-3"/>
    <property type="match status" value="1"/>
</dbReference>
<feature type="domain" description="Tectonic-1-3" evidence="8">
    <location>
        <begin position="367"/>
        <end position="533"/>
    </location>
</feature>
<organism evidence="10 11">
    <name type="scientific">Pogona vitticeps</name>
    <name type="common">central bearded dragon</name>
    <dbReference type="NCBI Taxonomy" id="103695"/>
    <lineage>
        <taxon>Eukaryota</taxon>
        <taxon>Metazoa</taxon>
        <taxon>Chordata</taxon>
        <taxon>Craniata</taxon>
        <taxon>Vertebrata</taxon>
        <taxon>Euteleostomi</taxon>
        <taxon>Lepidosauria</taxon>
        <taxon>Squamata</taxon>
        <taxon>Bifurcata</taxon>
        <taxon>Unidentata</taxon>
        <taxon>Episquamata</taxon>
        <taxon>Toxicofera</taxon>
        <taxon>Iguania</taxon>
        <taxon>Acrodonta</taxon>
        <taxon>Agamidae</taxon>
        <taxon>Amphibolurinae</taxon>
        <taxon>Pogona</taxon>
    </lineage>
</organism>
<accession>A0A6J0UF00</accession>
<evidence type="ECO:0000256" key="7">
    <source>
        <dbReference type="SAM" id="SignalP"/>
    </source>
</evidence>
<keyword evidence="4" id="KW-0970">Cilium biogenesis/degradation</keyword>
<dbReference type="Pfam" id="PF07773">
    <property type="entry name" value="TCTN_DUF1619"/>
    <property type="match status" value="2"/>
</dbReference>
<evidence type="ECO:0000259" key="8">
    <source>
        <dbReference type="Pfam" id="PF07773"/>
    </source>
</evidence>
<evidence type="ECO:0000313" key="10">
    <source>
        <dbReference type="Proteomes" id="UP001652642"/>
    </source>
</evidence>
<evidence type="ECO:0000256" key="4">
    <source>
        <dbReference type="ARBA" id="ARBA00022794"/>
    </source>
</evidence>
<dbReference type="RefSeq" id="XP_020658733.2">
    <property type="nucleotide sequence ID" value="XM_020803074.2"/>
</dbReference>
<dbReference type="KEGG" id="pvt:110084046"/>
<evidence type="ECO:0000256" key="2">
    <source>
        <dbReference type="ARBA" id="ARBA00011495"/>
    </source>
</evidence>
<dbReference type="AlphaFoldDB" id="A0A6J0UF00"/>
<dbReference type="OrthoDB" id="184109at2759"/>
<dbReference type="InterPro" id="IPR040354">
    <property type="entry name" value="TCTN1-3"/>
</dbReference>
<evidence type="ECO:0000256" key="6">
    <source>
        <dbReference type="SAM" id="MobiDB-lite"/>
    </source>
</evidence>
<evidence type="ECO:0000313" key="11">
    <source>
        <dbReference type="RefSeq" id="XP_020658733.2"/>
    </source>
</evidence>
<dbReference type="GeneID" id="110084046"/>
<feature type="region of interest" description="Disordered" evidence="6">
    <location>
        <begin position="22"/>
        <end position="58"/>
    </location>
</feature>
<feature type="chain" id="PRO_5047157906" evidence="7">
    <location>
        <begin position="23"/>
        <end position="592"/>
    </location>
</feature>
<comment type="subunit">
    <text evidence="2">Part of the tectonic-like complex (also named B9 complex).</text>
</comment>
<keyword evidence="5" id="KW-0325">Glycoprotein</keyword>
<feature type="signal peptide" evidence="7">
    <location>
        <begin position="1"/>
        <end position="22"/>
    </location>
</feature>
<dbReference type="GO" id="GO:0007224">
    <property type="term" value="P:smoothened signaling pathway"/>
    <property type="evidence" value="ECO:0007669"/>
    <property type="project" value="TreeGrafter"/>
</dbReference>
<name>A0A6J0UF00_9SAUR</name>
<proteinExistence type="inferred from homology"/>
<dbReference type="PANTHER" id="PTHR14611">
    <property type="entry name" value="TECTONIC FAMILY MEMBER"/>
    <property type="match status" value="1"/>
</dbReference>
<gene>
    <name evidence="11" type="primary">TCTN3</name>
</gene>
<dbReference type="InterPro" id="IPR057724">
    <property type="entry name" value="TCTN1-3_N"/>
</dbReference>
<protein>
    <submittedName>
        <fullName evidence="11">Tectonic-3</fullName>
    </submittedName>
</protein>
<keyword evidence="3 7" id="KW-0732">Signal</keyword>
<comment type="similarity">
    <text evidence="1">Belongs to the tectonic family.</text>
</comment>
<evidence type="ECO:0000259" key="9">
    <source>
        <dbReference type="Pfam" id="PF25752"/>
    </source>
</evidence>
<feature type="domain" description="Tectonic-1-3" evidence="8">
    <location>
        <begin position="193"/>
        <end position="351"/>
    </location>
</feature>
<dbReference type="GO" id="GO:0060271">
    <property type="term" value="P:cilium assembly"/>
    <property type="evidence" value="ECO:0007669"/>
    <property type="project" value="TreeGrafter"/>
</dbReference>
<sequence>MAKREPLLLLLILLSHSRWGEAEPEDENGTLRAEEVPTAEAGPSEAPEVQREGTPEPTAVSPGIARGFLSVCPCDLHPGFCDLNCCCDTSCGPECNFGGPECPFSFCLPGSTRAASRVCLENSLIFQNNTPYHTEILPGLDGCALLFCVQLNDSKLNYWQQPQVVTETNFPALSAQYGGSSFIFPEQVQSSPSAFYRVGDPIQTYFSASSIMSVLKQPTNMGPSQLCIDENPAAFLESKHTSCIRILTDLISSCTTDPALDAVSYYHDFTVLKVPGNFTMFQSRQVNITPLSEPASPSLDGNTCYNVVSEVIYEIEFSGIHGIQNVSVQFRMVNISGNPGCTLEQHFSLHFGNRNPSFSKQRSGNPGYIKRAPLIALYNSTQQPITILQNQGDGHCSATERYMIGFGENVRTSCQFSMPFNLEEANCSHLQEILYQAFQWVHSPVSLAITGNANPAHPEEWNTVFYQKCSMQDEHCMLPISLEIQVMWAQVGLLSNPQAQVLGGRYYYLCKPLKSFIASMNMLPLTTTVAFTDVTKWPDPPRGQPKVSWKLPFDFFFPFKVALSRAMSSSVSRWRWQFRTHQRCPFVAIRGS</sequence>
<dbReference type="CTD" id="26123"/>